<dbReference type="GO" id="GO:0005484">
    <property type="term" value="F:SNAP receptor activity"/>
    <property type="evidence" value="ECO:0007669"/>
    <property type="project" value="InterPro"/>
</dbReference>
<name>A0A3P6QU44_CYLGO</name>
<keyword evidence="4 10" id="KW-0812">Transmembrane</keyword>
<evidence type="ECO:0000256" key="5">
    <source>
        <dbReference type="ARBA" id="ARBA00022775"/>
    </source>
</evidence>
<dbReference type="PROSITE" id="PS00914">
    <property type="entry name" value="SYNTAXIN"/>
    <property type="match status" value="1"/>
</dbReference>
<evidence type="ECO:0000256" key="1">
    <source>
        <dbReference type="ARBA" id="ARBA00004211"/>
    </source>
</evidence>
<evidence type="ECO:0000256" key="6">
    <source>
        <dbReference type="ARBA" id="ARBA00022989"/>
    </source>
</evidence>
<comment type="similarity">
    <text evidence="2 8">Belongs to the syntaxin family.</text>
</comment>
<dbReference type="Pfam" id="PF05739">
    <property type="entry name" value="SNARE"/>
    <property type="match status" value="1"/>
</dbReference>
<dbReference type="GO" id="GO:0006836">
    <property type="term" value="P:neurotransmitter transport"/>
    <property type="evidence" value="ECO:0007669"/>
    <property type="project" value="UniProtKB-KW"/>
</dbReference>
<dbReference type="InterPro" id="IPR000727">
    <property type="entry name" value="T_SNARE_dom"/>
</dbReference>
<keyword evidence="7 10" id="KW-0472">Membrane</keyword>
<comment type="subcellular location">
    <subcellularLocation>
        <location evidence="1">Membrane</location>
        <topology evidence="1">Single-pass type IV membrane protein</topology>
    </subcellularLocation>
</comment>
<dbReference type="InterPro" id="IPR010989">
    <property type="entry name" value="SNARE"/>
</dbReference>
<dbReference type="InterPro" id="IPR006011">
    <property type="entry name" value="Syntaxin_N"/>
</dbReference>
<dbReference type="OrthoDB" id="249087at2759"/>
<dbReference type="Gene3D" id="1.20.5.110">
    <property type="match status" value="1"/>
</dbReference>
<dbReference type="InterPro" id="IPR006012">
    <property type="entry name" value="Syntaxin/epimorphin_CS"/>
</dbReference>
<accession>A0A3P6QU44</accession>
<dbReference type="Gene3D" id="1.20.58.70">
    <property type="match status" value="1"/>
</dbReference>
<keyword evidence="5" id="KW-0532">Neurotransmitter transport</keyword>
<organism evidence="12 13">
    <name type="scientific">Cylicostephanus goldi</name>
    <name type="common">Nematode worm</name>
    <dbReference type="NCBI Taxonomy" id="71465"/>
    <lineage>
        <taxon>Eukaryota</taxon>
        <taxon>Metazoa</taxon>
        <taxon>Ecdysozoa</taxon>
        <taxon>Nematoda</taxon>
        <taxon>Chromadorea</taxon>
        <taxon>Rhabditida</taxon>
        <taxon>Rhabditina</taxon>
        <taxon>Rhabditomorpha</taxon>
        <taxon>Strongyloidea</taxon>
        <taxon>Strongylidae</taxon>
        <taxon>Cylicostephanus</taxon>
    </lineage>
</organism>
<dbReference type="EMBL" id="UYRV01005272">
    <property type="protein sequence ID" value="VDK52439.1"/>
    <property type="molecule type" value="Genomic_DNA"/>
</dbReference>
<evidence type="ECO:0000256" key="4">
    <source>
        <dbReference type="ARBA" id="ARBA00022692"/>
    </source>
</evidence>
<dbReference type="SMART" id="SM00397">
    <property type="entry name" value="t_SNARE"/>
    <property type="match status" value="1"/>
</dbReference>
<evidence type="ECO:0000313" key="13">
    <source>
        <dbReference type="Proteomes" id="UP000271889"/>
    </source>
</evidence>
<dbReference type="GO" id="GO:0006887">
    <property type="term" value="P:exocytosis"/>
    <property type="evidence" value="ECO:0007669"/>
    <property type="project" value="TreeGrafter"/>
</dbReference>
<feature type="domain" description="T-SNARE coiled-coil homology" evidence="11">
    <location>
        <begin position="205"/>
        <end position="267"/>
    </location>
</feature>
<keyword evidence="3" id="KW-0813">Transport</keyword>
<dbReference type="SUPFAM" id="SSF47661">
    <property type="entry name" value="t-snare proteins"/>
    <property type="match status" value="1"/>
</dbReference>
<dbReference type="SMART" id="SM00503">
    <property type="entry name" value="SynN"/>
    <property type="match status" value="1"/>
</dbReference>
<evidence type="ECO:0000256" key="10">
    <source>
        <dbReference type="SAM" id="Phobius"/>
    </source>
</evidence>
<evidence type="ECO:0000256" key="2">
    <source>
        <dbReference type="ARBA" id="ARBA00009063"/>
    </source>
</evidence>
<dbReference type="Pfam" id="PF00804">
    <property type="entry name" value="Syntaxin"/>
    <property type="match status" value="1"/>
</dbReference>
<dbReference type="GO" id="GO:0048278">
    <property type="term" value="P:vesicle docking"/>
    <property type="evidence" value="ECO:0007669"/>
    <property type="project" value="TreeGrafter"/>
</dbReference>
<dbReference type="GO" id="GO:0000149">
    <property type="term" value="F:SNARE binding"/>
    <property type="evidence" value="ECO:0007669"/>
    <property type="project" value="TreeGrafter"/>
</dbReference>
<proteinExistence type="inferred from homology"/>
<evidence type="ECO:0000259" key="11">
    <source>
        <dbReference type="PROSITE" id="PS50192"/>
    </source>
</evidence>
<dbReference type="AlphaFoldDB" id="A0A3P6QU44"/>
<evidence type="ECO:0000256" key="3">
    <source>
        <dbReference type="ARBA" id="ARBA00022448"/>
    </source>
</evidence>
<keyword evidence="13" id="KW-1185">Reference proteome</keyword>
<evidence type="ECO:0000256" key="7">
    <source>
        <dbReference type="ARBA" id="ARBA00023136"/>
    </source>
</evidence>
<dbReference type="GO" id="GO:0006886">
    <property type="term" value="P:intracellular protein transport"/>
    <property type="evidence" value="ECO:0007669"/>
    <property type="project" value="InterPro"/>
</dbReference>
<dbReference type="GO" id="GO:0012505">
    <property type="term" value="C:endomembrane system"/>
    <property type="evidence" value="ECO:0007669"/>
    <property type="project" value="TreeGrafter"/>
</dbReference>
<dbReference type="PROSITE" id="PS50192">
    <property type="entry name" value="T_SNARE"/>
    <property type="match status" value="1"/>
</dbReference>
<keyword evidence="6 10" id="KW-1133">Transmembrane helix</keyword>
<feature type="region of interest" description="Disordered" evidence="9">
    <location>
        <begin position="1"/>
        <end position="23"/>
    </location>
</feature>
<dbReference type="PANTHER" id="PTHR19957">
    <property type="entry name" value="SYNTAXIN"/>
    <property type="match status" value="1"/>
</dbReference>
<dbReference type="Proteomes" id="UP000271889">
    <property type="component" value="Unassembled WGS sequence"/>
</dbReference>
<dbReference type="PANTHER" id="PTHR19957:SF307">
    <property type="entry name" value="PROTEIN SSO1-RELATED"/>
    <property type="match status" value="1"/>
</dbReference>
<dbReference type="GO" id="GO:0031201">
    <property type="term" value="C:SNARE complex"/>
    <property type="evidence" value="ECO:0007669"/>
    <property type="project" value="TreeGrafter"/>
</dbReference>
<dbReference type="InterPro" id="IPR045242">
    <property type="entry name" value="Syntaxin"/>
</dbReference>
<sequence length="307" mass="35637">MVKDRLNEFQTLSGKTKSNHHRYDPRLSAETSKLLHDGETSLEGFLNRMTELRNIVNQLESWLEEARILHGELLLAPVSDAEKSRQLRVIMENFRTTSLVARQMIKSIDKEVNSKSHPDESKSVDFRIKGSQVRMLTQALLNVIWKFNEEEENYKERCMKKITDYLKIQDIKLTDDEISDAIDNGDIFERTKGILLAYRDKKALFEDVKARRDELFEIEKVIRELSEMVVDLNNLVLSQGEMLDRIETNIGDAVDYAEKGRQNVEDARELKKKARKKKIIICVVLAILVLILIIFLQAMICHFTPIC</sequence>
<dbReference type="GO" id="GO:0006906">
    <property type="term" value="P:vesicle fusion"/>
    <property type="evidence" value="ECO:0007669"/>
    <property type="project" value="TreeGrafter"/>
</dbReference>
<evidence type="ECO:0000256" key="8">
    <source>
        <dbReference type="RuleBase" id="RU003858"/>
    </source>
</evidence>
<dbReference type="GO" id="GO:0005886">
    <property type="term" value="C:plasma membrane"/>
    <property type="evidence" value="ECO:0007669"/>
    <property type="project" value="TreeGrafter"/>
</dbReference>
<gene>
    <name evidence="12" type="ORF">CGOC_LOCUS2376</name>
</gene>
<evidence type="ECO:0000313" key="12">
    <source>
        <dbReference type="EMBL" id="VDK52439.1"/>
    </source>
</evidence>
<protein>
    <recommendedName>
        <fullName evidence="11">t-SNARE coiled-coil homology domain-containing protein</fullName>
    </recommendedName>
</protein>
<feature type="transmembrane region" description="Helical" evidence="10">
    <location>
        <begin position="279"/>
        <end position="300"/>
    </location>
</feature>
<dbReference type="CDD" id="cd15848">
    <property type="entry name" value="SNARE_syntaxin1-like"/>
    <property type="match status" value="1"/>
</dbReference>
<evidence type="ECO:0000256" key="9">
    <source>
        <dbReference type="SAM" id="MobiDB-lite"/>
    </source>
</evidence>
<reference evidence="12 13" key="1">
    <citation type="submission" date="2018-11" db="EMBL/GenBank/DDBJ databases">
        <authorList>
            <consortium name="Pathogen Informatics"/>
        </authorList>
    </citation>
    <scope>NUCLEOTIDE SEQUENCE [LARGE SCALE GENOMIC DNA]</scope>
</reference>